<accession>A0A0B2W444</accession>
<evidence type="ECO:0000259" key="1">
    <source>
        <dbReference type="Pfam" id="PF02520"/>
    </source>
</evidence>
<comment type="caution">
    <text evidence="2">The sequence shown here is derived from an EMBL/GenBank/DDBJ whole genome shotgun (WGS) entry which is preliminary data.</text>
</comment>
<name>A0A0B2W444_TOXCA</name>
<dbReference type="InterPro" id="IPR052823">
    <property type="entry name" value="SXP/RAL-2_related"/>
</dbReference>
<organism evidence="2 3">
    <name type="scientific">Toxocara canis</name>
    <name type="common">Canine roundworm</name>
    <dbReference type="NCBI Taxonomy" id="6265"/>
    <lineage>
        <taxon>Eukaryota</taxon>
        <taxon>Metazoa</taxon>
        <taxon>Ecdysozoa</taxon>
        <taxon>Nematoda</taxon>
        <taxon>Chromadorea</taxon>
        <taxon>Rhabditida</taxon>
        <taxon>Spirurina</taxon>
        <taxon>Ascaridomorpha</taxon>
        <taxon>Ascaridoidea</taxon>
        <taxon>Toxocaridae</taxon>
        <taxon>Toxocara</taxon>
    </lineage>
</organism>
<dbReference type="Pfam" id="PF02520">
    <property type="entry name" value="ANIS5_cation-bd"/>
    <property type="match status" value="1"/>
</dbReference>
<dbReference type="EMBL" id="JPKZ01000253">
    <property type="protein sequence ID" value="KHN88342.1"/>
    <property type="molecule type" value="Genomic_DNA"/>
</dbReference>
<dbReference type="PANTHER" id="PTHR21593:SF36">
    <property type="entry name" value="DUF148 DOMAIN-CONTAINING PROTEIN-RELATED"/>
    <property type="match status" value="1"/>
</dbReference>
<feature type="domain" description="SXP/RAL-2 family protein Ani s 5-like cation-binding" evidence="1">
    <location>
        <begin position="41"/>
        <end position="138"/>
    </location>
</feature>
<reference evidence="2 3" key="1">
    <citation type="submission" date="2014-11" db="EMBL/GenBank/DDBJ databases">
        <title>Genetic blueprint of the zoonotic pathogen Toxocara canis.</title>
        <authorList>
            <person name="Zhu X.-Q."/>
            <person name="Korhonen P.K."/>
            <person name="Cai H."/>
            <person name="Young N.D."/>
            <person name="Nejsum P."/>
            <person name="von Samson-Himmelstjerna G."/>
            <person name="Boag P.R."/>
            <person name="Tan P."/>
            <person name="Li Q."/>
            <person name="Min J."/>
            <person name="Yang Y."/>
            <person name="Wang X."/>
            <person name="Fang X."/>
            <person name="Hall R.S."/>
            <person name="Hofmann A."/>
            <person name="Sternberg P.W."/>
            <person name="Jex A.R."/>
            <person name="Gasser R.B."/>
        </authorList>
    </citation>
    <scope>NUCLEOTIDE SEQUENCE [LARGE SCALE GENOMIC DNA]</scope>
    <source>
        <strain evidence="2">PN_DK_2014</strain>
    </source>
</reference>
<gene>
    <name evidence="2" type="ORF">Tcan_15697</name>
</gene>
<sequence>MYGATENGHHHFCLAYDLSTARTRPYRLKSFFLPNVNPESAERFCSIVLDQNKTKAEMRIEIAKWAKDQGTMVAKTYGRWLRKREQARQTIALKRKMLIDKLSDEAKTVNERIESILLNQNITPDEETLMIAEVFNNASAKTRADLHEVNNVLTSRSDAQYRLREGLLEHMRRFRDRIAEHFGRMNHFMGNLFGKNCEQCQHHTSNHNVDGDECHHCRYDDPPSARSDYWIDPHRVYYWP</sequence>
<evidence type="ECO:0000313" key="2">
    <source>
        <dbReference type="EMBL" id="KHN88342.1"/>
    </source>
</evidence>
<protein>
    <recommendedName>
        <fullName evidence="1">SXP/RAL-2 family protein Ani s 5-like cation-binding domain-containing protein</fullName>
    </recommendedName>
</protein>
<dbReference type="Proteomes" id="UP000031036">
    <property type="component" value="Unassembled WGS sequence"/>
</dbReference>
<proteinExistence type="predicted"/>
<dbReference type="PANTHER" id="PTHR21593">
    <property type="entry name" value="PRION-LIKE- Q/N-RICH -DOMAIN-BEARING PROTEIN PROTEIN"/>
    <property type="match status" value="1"/>
</dbReference>
<dbReference type="AlphaFoldDB" id="A0A0B2W444"/>
<dbReference type="InterPro" id="IPR003677">
    <property type="entry name" value="ANIS5_cation-bd"/>
</dbReference>
<evidence type="ECO:0000313" key="3">
    <source>
        <dbReference type="Proteomes" id="UP000031036"/>
    </source>
</evidence>
<keyword evidence="3" id="KW-1185">Reference proteome</keyword>